<dbReference type="GO" id="GO:0008757">
    <property type="term" value="F:S-adenosylmethionine-dependent methyltransferase activity"/>
    <property type="evidence" value="ECO:0007669"/>
    <property type="project" value="InterPro"/>
</dbReference>
<keyword evidence="3" id="KW-0808">Transferase</keyword>
<name>A0A084JDJ5_9CLOT</name>
<keyword evidence="2" id="KW-0489">Methyltransferase</keyword>
<dbReference type="Pfam" id="PF08241">
    <property type="entry name" value="Methyltransf_11"/>
    <property type="match status" value="1"/>
</dbReference>
<protein>
    <recommendedName>
        <fullName evidence="4">Methyltransferase type 11 domain-containing protein</fullName>
    </recommendedName>
</protein>
<reference evidence="5 6" key="1">
    <citation type="submission" date="2014-07" db="EMBL/GenBank/DDBJ databases">
        <title>Draft genome of Clostridium sulfidigenes 113A isolated from sediments associated with methane hydrate from Krishna Godavari basin.</title>
        <authorList>
            <person name="Honkalas V.S."/>
            <person name="Dabir A.P."/>
            <person name="Arora P."/>
            <person name="Dhakephalkar P.K."/>
        </authorList>
    </citation>
    <scope>NUCLEOTIDE SEQUENCE [LARGE SCALE GENOMIC DNA]</scope>
    <source>
        <strain evidence="5 6">113A</strain>
    </source>
</reference>
<dbReference type="Gene3D" id="3.40.50.150">
    <property type="entry name" value="Vaccinia Virus protein VP39"/>
    <property type="match status" value="1"/>
</dbReference>
<evidence type="ECO:0000256" key="2">
    <source>
        <dbReference type="ARBA" id="ARBA00022603"/>
    </source>
</evidence>
<evidence type="ECO:0000256" key="3">
    <source>
        <dbReference type="ARBA" id="ARBA00022679"/>
    </source>
</evidence>
<sequence>MNLTELNPKGRFSSRVENYAKYRPNYPNEIIEFLNTSIGLTKGAIIADIGSGTGISAKLFLDNGNEVYGIEPNAEMRSAGEKYLINYTNFHSIDASSEYTKLESESVDVITSGQAFHWFEPEATKKEFLRILKPGGFVVIINNRRKFSNSQFMNEYMELIEKYSEREGGNSLNTDLPKFFGLKTIDKEIFSNPQVYNLERLKGDLVSYSYIPNEEDPRFNYMIMEFELLFKKYNKNGTLIFDYETVVYYCKMK</sequence>
<comment type="caution">
    <text evidence="5">The sequence shown here is derived from an EMBL/GenBank/DDBJ whole genome shotgun (WGS) entry which is preliminary data.</text>
</comment>
<dbReference type="InterPro" id="IPR051052">
    <property type="entry name" value="Diverse_substrate_MTase"/>
</dbReference>
<evidence type="ECO:0000313" key="6">
    <source>
        <dbReference type="Proteomes" id="UP000028542"/>
    </source>
</evidence>
<dbReference type="Proteomes" id="UP000028542">
    <property type="component" value="Unassembled WGS sequence"/>
</dbReference>
<dbReference type="PANTHER" id="PTHR44942:SF4">
    <property type="entry name" value="METHYLTRANSFERASE TYPE 11 DOMAIN-CONTAINING PROTEIN"/>
    <property type="match status" value="1"/>
</dbReference>
<dbReference type="GO" id="GO:0032259">
    <property type="term" value="P:methylation"/>
    <property type="evidence" value="ECO:0007669"/>
    <property type="project" value="UniProtKB-KW"/>
</dbReference>
<feature type="domain" description="Methyltransferase type 11" evidence="4">
    <location>
        <begin position="48"/>
        <end position="140"/>
    </location>
</feature>
<organism evidence="5 6">
    <name type="scientific">Clostridium sulfidigenes</name>
    <dbReference type="NCBI Taxonomy" id="318464"/>
    <lineage>
        <taxon>Bacteria</taxon>
        <taxon>Bacillati</taxon>
        <taxon>Bacillota</taxon>
        <taxon>Clostridia</taxon>
        <taxon>Eubacteriales</taxon>
        <taxon>Clostridiaceae</taxon>
        <taxon>Clostridium</taxon>
    </lineage>
</organism>
<dbReference type="eggNOG" id="COG0500">
    <property type="taxonomic scope" value="Bacteria"/>
</dbReference>
<dbReference type="SUPFAM" id="SSF53335">
    <property type="entry name" value="S-adenosyl-L-methionine-dependent methyltransferases"/>
    <property type="match status" value="1"/>
</dbReference>
<keyword evidence="6" id="KW-1185">Reference proteome</keyword>
<proteinExistence type="inferred from homology"/>
<dbReference type="RefSeq" id="WP_035131716.1">
    <property type="nucleotide sequence ID" value="NZ_JPMD01000015.1"/>
</dbReference>
<dbReference type="STRING" id="318464.IO99_07200"/>
<dbReference type="AlphaFoldDB" id="A0A084JDJ5"/>
<dbReference type="EMBL" id="JPMD01000015">
    <property type="protein sequence ID" value="KEZ87029.1"/>
    <property type="molecule type" value="Genomic_DNA"/>
</dbReference>
<comment type="similarity">
    <text evidence="1">Belongs to the methyltransferase superfamily.</text>
</comment>
<dbReference type="PANTHER" id="PTHR44942">
    <property type="entry name" value="METHYLTRANSF_11 DOMAIN-CONTAINING PROTEIN"/>
    <property type="match status" value="1"/>
</dbReference>
<evidence type="ECO:0000313" key="5">
    <source>
        <dbReference type="EMBL" id="KEZ87029.1"/>
    </source>
</evidence>
<accession>A0A084JDJ5</accession>
<dbReference type="InterPro" id="IPR013216">
    <property type="entry name" value="Methyltransf_11"/>
</dbReference>
<evidence type="ECO:0000256" key="1">
    <source>
        <dbReference type="ARBA" id="ARBA00008361"/>
    </source>
</evidence>
<dbReference type="InterPro" id="IPR029063">
    <property type="entry name" value="SAM-dependent_MTases_sf"/>
</dbReference>
<gene>
    <name evidence="5" type="ORF">IO99_07200</name>
</gene>
<evidence type="ECO:0000259" key="4">
    <source>
        <dbReference type="Pfam" id="PF08241"/>
    </source>
</evidence>
<dbReference type="CDD" id="cd02440">
    <property type="entry name" value="AdoMet_MTases"/>
    <property type="match status" value="1"/>
</dbReference>